<gene>
    <name evidence="1" type="ORF">FGL98_08430</name>
</gene>
<dbReference type="PANTHER" id="PTHR39338:SF6">
    <property type="entry name" value="BLL5662 PROTEIN"/>
    <property type="match status" value="1"/>
</dbReference>
<comment type="caution">
    <text evidence="1">The sequence shown here is derived from an EMBL/GenBank/DDBJ whole genome shotgun (WGS) entry which is preliminary data.</text>
</comment>
<evidence type="ECO:0000313" key="1">
    <source>
        <dbReference type="EMBL" id="TWP36778.1"/>
    </source>
</evidence>
<dbReference type="Gene3D" id="3.40.50.410">
    <property type="entry name" value="von Willebrand factor, type A domain"/>
    <property type="match status" value="1"/>
</dbReference>
<keyword evidence="2" id="KW-1185">Reference proteome</keyword>
<dbReference type="AlphaFoldDB" id="A0A563E2L1"/>
<proteinExistence type="predicted"/>
<dbReference type="EMBL" id="VCQV01000009">
    <property type="protein sequence ID" value="TWP36778.1"/>
    <property type="molecule type" value="Genomic_DNA"/>
</dbReference>
<dbReference type="InterPro" id="IPR008912">
    <property type="entry name" value="Uncharacterised_CoxE"/>
</dbReference>
<dbReference type="InterPro" id="IPR036465">
    <property type="entry name" value="vWFA_dom_sf"/>
</dbReference>
<dbReference type="PIRSF" id="PIRSF010256">
    <property type="entry name" value="CoxE_vWa"/>
    <property type="match status" value="1"/>
</dbReference>
<dbReference type="PANTHER" id="PTHR39338">
    <property type="entry name" value="BLL5662 PROTEIN-RELATED"/>
    <property type="match status" value="1"/>
</dbReference>
<sequence length="367" mass="40641">MRTAPDVLLLGFARALQAAGVHVTPDRERGYLDAVAVVGIDDGRATYWAGRSTLCSSPDDLERYDQVFTAWFSRHGIDVRKSRPQTMQRSTSVDLLTGGATEGDEQRDVEVIRKVASATEVLRHRDIGTMTPAERALMAQLFGSLRRPAPRRRSARHVRAPHGAVDAHRTMRGQLERLGEPGAIQWRRRDTRPRRIVLLIDVSGSMSGYAESLLRLAHHWVRGGRPIETFTMGTRLTRITRALQQHDPDRALVAAGDVVPDWSGGTRLGASVKVFLDRWGRRGMARGAVVVVFSDGWERAGVDVLDEQMRRLSAMAHRVVWVNPHAGKTGYEPVQQGILAVLPHCDALVAGHSLQTFDELAEVIGRA</sequence>
<organism evidence="1 2">
    <name type="scientific">Leekyejoonella antrihumi</name>
    <dbReference type="NCBI Taxonomy" id="1660198"/>
    <lineage>
        <taxon>Bacteria</taxon>
        <taxon>Bacillati</taxon>
        <taxon>Actinomycetota</taxon>
        <taxon>Actinomycetes</taxon>
        <taxon>Micrococcales</taxon>
        <taxon>Dermacoccaceae</taxon>
        <taxon>Leekyejoonella</taxon>
    </lineage>
</organism>
<evidence type="ECO:0000313" key="2">
    <source>
        <dbReference type="Proteomes" id="UP000320244"/>
    </source>
</evidence>
<dbReference type="RefSeq" id="WP_146316319.1">
    <property type="nucleotide sequence ID" value="NZ_VCQV01000009.1"/>
</dbReference>
<name>A0A563E2L1_9MICO</name>
<dbReference type="Pfam" id="PF05762">
    <property type="entry name" value="VWA_CoxE"/>
    <property type="match status" value="1"/>
</dbReference>
<accession>A0A563E2L1</accession>
<reference evidence="1 2" key="2">
    <citation type="submission" date="2019-08" db="EMBL/GenBank/DDBJ databases">
        <title>Jejuicoccus antrihumi gen. nov., sp. nov., a new member of the family Dermacoccaceae isolated from a cave.</title>
        <authorList>
            <person name="Schumann P."/>
            <person name="Kim I.S."/>
        </authorList>
    </citation>
    <scope>NUCLEOTIDE SEQUENCE [LARGE SCALE GENOMIC DNA]</scope>
    <source>
        <strain evidence="1 2">C5-26</strain>
    </source>
</reference>
<dbReference type="Proteomes" id="UP000320244">
    <property type="component" value="Unassembled WGS sequence"/>
</dbReference>
<protein>
    <submittedName>
        <fullName evidence="1">VWA domain-containing protein</fullName>
    </submittedName>
</protein>
<dbReference type="CDD" id="cd00198">
    <property type="entry name" value="vWFA"/>
    <property type="match status" value="1"/>
</dbReference>
<dbReference type="OrthoDB" id="9790469at2"/>
<dbReference type="InterPro" id="IPR011195">
    <property type="entry name" value="UCP010256"/>
</dbReference>
<reference evidence="1 2" key="1">
    <citation type="submission" date="2019-05" db="EMBL/GenBank/DDBJ databases">
        <authorList>
            <person name="Lee S.D."/>
        </authorList>
    </citation>
    <scope>NUCLEOTIDE SEQUENCE [LARGE SCALE GENOMIC DNA]</scope>
    <source>
        <strain evidence="1 2">C5-26</strain>
    </source>
</reference>
<dbReference type="SUPFAM" id="SSF53300">
    <property type="entry name" value="vWA-like"/>
    <property type="match status" value="1"/>
</dbReference>